<protein>
    <submittedName>
        <fullName evidence="2">Uncharacterized protein</fullName>
    </submittedName>
</protein>
<comment type="caution">
    <text evidence="2">The sequence shown here is derived from an EMBL/GenBank/DDBJ whole genome shotgun (WGS) entry which is preliminary data.</text>
</comment>
<keyword evidence="3" id="KW-1185">Reference proteome</keyword>
<sequence>MSITRAITTGSSHINRYIPQFLISDRFGRILINYRKLRRQGKQLLGTTKRARRVIQEPHFNALGMKKVAAKGNPLHHSFALIKFTKTNRAIHRTHLILKYSLQTQQHGQRLNHTRVHPTTPIRPISHFPPPINYITVEEAPDATVALRPAEEEEEEEKEE</sequence>
<organism evidence="2 3">
    <name type="scientific">Stephania japonica</name>
    <dbReference type="NCBI Taxonomy" id="461633"/>
    <lineage>
        <taxon>Eukaryota</taxon>
        <taxon>Viridiplantae</taxon>
        <taxon>Streptophyta</taxon>
        <taxon>Embryophyta</taxon>
        <taxon>Tracheophyta</taxon>
        <taxon>Spermatophyta</taxon>
        <taxon>Magnoliopsida</taxon>
        <taxon>Ranunculales</taxon>
        <taxon>Menispermaceae</taxon>
        <taxon>Menispermoideae</taxon>
        <taxon>Cissampelideae</taxon>
        <taxon>Stephania</taxon>
    </lineage>
</organism>
<dbReference type="Proteomes" id="UP001417504">
    <property type="component" value="Unassembled WGS sequence"/>
</dbReference>
<dbReference type="EMBL" id="JBBNAE010000005">
    <property type="protein sequence ID" value="KAK9124058.1"/>
    <property type="molecule type" value="Genomic_DNA"/>
</dbReference>
<feature type="region of interest" description="Disordered" evidence="1">
    <location>
        <begin position="108"/>
        <end position="127"/>
    </location>
</feature>
<name>A0AAP0NYT7_9MAGN</name>
<gene>
    <name evidence="2" type="ORF">Sjap_013660</name>
</gene>
<evidence type="ECO:0000313" key="3">
    <source>
        <dbReference type="Proteomes" id="UP001417504"/>
    </source>
</evidence>
<accession>A0AAP0NYT7</accession>
<evidence type="ECO:0000256" key="1">
    <source>
        <dbReference type="SAM" id="MobiDB-lite"/>
    </source>
</evidence>
<dbReference type="AlphaFoldDB" id="A0AAP0NYT7"/>
<proteinExistence type="predicted"/>
<reference evidence="2 3" key="1">
    <citation type="submission" date="2024-01" db="EMBL/GenBank/DDBJ databases">
        <title>Genome assemblies of Stephania.</title>
        <authorList>
            <person name="Yang L."/>
        </authorList>
    </citation>
    <scope>NUCLEOTIDE SEQUENCE [LARGE SCALE GENOMIC DNA]</scope>
    <source>
        <strain evidence="2">QJT</strain>
        <tissue evidence="2">Leaf</tissue>
    </source>
</reference>
<evidence type="ECO:0000313" key="2">
    <source>
        <dbReference type="EMBL" id="KAK9124058.1"/>
    </source>
</evidence>